<evidence type="ECO:0000256" key="8">
    <source>
        <dbReference type="ARBA" id="ARBA00045204"/>
    </source>
</evidence>
<keyword evidence="5" id="KW-0256">Endoplasmic reticulum</keyword>
<evidence type="ECO:0000313" key="10">
    <source>
        <dbReference type="EMBL" id="EOB12648.1"/>
    </source>
</evidence>
<protein>
    <recommendedName>
        <fullName evidence="3">Signal peptidase complex subunit 1</fullName>
    </recommendedName>
</protein>
<dbReference type="VEuPathDB" id="MicrosporidiaDB:NBO_386g0005"/>
<feature type="transmembrane region" description="Helical" evidence="9">
    <location>
        <begin position="64"/>
        <end position="82"/>
    </location>
</feature>
<keyword evidence="4 9" id="KW-0812">Transmembrane</keyword>
<organism evidence="10 11">
    <name type="scientific">Nosema bombycis (strain CQ1 / CVCC 102059)</name>
    <name type="common">Microsporidian parasite</name>
    <name type="synonym">Pebrine of silkworm</name>
    <dbReference type="NCBI Taxonomy" id="578461"/>
    <lineage>
        <taxon>Eukaryota</taxon>
        <taxon>Fungi</taxon>
        <taxon>Fungi incertae sedis</taxon>
        <taxon>Microsporidia</taxon>
        <taxon>Nosematidae</taxon>
        <taxon>Nosema</taxon>
    </lineage>
</organism>
<dbReference type="STRING" id="578461.R0MIL9"/>
<comment type="function">
    <text evidence="8">Component of the signal peptidase complex (SPC) which catalyzes the cleavage of N-terminal signal sequences from nascent proteins as they are translocated into the lumen of the endoplasmic reticulum. Dispensable for SPC enzymatic activity.</text>
</comment>
<evidence type="ECO:0000256" key="9">
    <source>
        <dbReference type="SAM" id="Phobius"/>
    </source>
</evidence>
<keyword evidence="7 9" id="KW-0472">Membrane</keyword>
<evidence type="ECO:0000256" key="4">
    <source>
        <dbReference type="ARBA" id="ARBA00022692"/>
    </source>
</evidence>
<evidence type="ECO:0000256" key="6">
    <source>
        <dbReference type="ARBA" id="ARBA00022989"/>
    </source>
</evidence>
<dbReference type="AlphaFoldDB" id="R0MIL9"/>
<evidence type="ECO:0000256" key="3">
    <source>
        <dbReference type="ARBA" id="ARBA00017059"/>
    </source>
</evidence>
<evidence type="ECO:0000256" key="5">
    <source>
        <dbReference type="ARBA" id="ARBA00022824"/>
    </source>
</evidence>
<dbReference type="HOGENOM" id="CLU_134505_2_1_1"/>
<dbReference type="InterPro" id="IPR009542">
    <property type="entry name" value="Spc1/SPCS1"/>
</dbReference>
<dbReference type="GO" id="GO:0045047">
    <property type="term" value="P:protein targeting to ER"/>
    <property type="evidence" value="ECO:0007669"/>
    <property type="project" value="TreeGrafter"/>
</dbReference>
<dbReference type="OrthoDB" id="263893at2759"/>
<dbReference type="PANTHER" id="PTHR13202">
    <property type="entry name" value="MICROSOMAL SIGNAL PEPTIDASE 12 KDA SUBUNIT"/>
    <property type="match status" value="1"/>
</dbReference>
<dbReference type="PANTHER" id="PTHR13202:SF0">
    <property type="entry name" value="SIGNAL PEPTIDASE COMPLEX SUBUNIT 1"/>
    <property type="match status" value="1"/>
</dbReference>
<dbReference type="GO" id="GO:0006465">
    <property type="term" value="P:signal peptide processing"/>
    <property type="evidence" value="ECO:0007669"/>
    <property type="project" value="InterPro"/>
</dbReference>
<name>R0MIL9_NOSB1</name>
<evidence type="ECO:0000256" key="2">
    <source>
        <dbReference type="ARBA" id="ARBA00005245"/>
    </source>
</evidence>
<dbReference type="EMBL" id="KB909294">
    <property type="protein sequence ID" value="EOB12648.1"/>
    <property type="molecule type" value="Genomic_DNA"/>
</dbReference>
<sequence>MQANKQKLYLNKQIKHEQTLSKYNPISCLTNKLYFSFSFFKPMNLLNKIDPPIDYHGQELAKKLFYLIIYLGYAISLGVGIIKSDLKYTLFAGILTVAICFVIITPSWRFYRKNPLKFVKVKNE</sequence>
<evidence type="ECO:0000313" key="11">
    <source>
        <dbReference type="Proteomes" id="UP000016927"/>
    </source>
</evidence>
<proteinExistence type="inferred from homology"/>
<comment type="similarity">
    <text evidence="2">Belongs to the SPCS1 family.</text>
</comment>
<dbReference type="Pfam" id="PF06645">
    <property type="entry name" value="SPC12"/>
    <property type="match status" value="1"/>
</dbReference>
<keyword evidence="6 9" id="KW-1133">Transmembrane helix</keyword>
<dbReference type="Proteomes" id="UP000016927">
    <property type="component" value="Unassembled WGS sequence"/>
</dbReference>
<accession>R0MIL9</accession>
<keyword evidence="11" id="KW-1185">Reference proteome</keyword>
<dbReference type="GO" id="GO:0005787">
    <property type="term" value="C:signal peptidase complex"/>
    <property type="evidence" value="ECO:0007669"/>
    <property type="project" value="InterPro"/>
</dbReference>
<comment type="subcellular location">
    <subcellularLocation>
        <location evidence="1">Endoplasmic reticulum membrane</location>
        <topology evidence="1">Multi-pass membrane protein</topology>
    </subcellularLocation>
</comment>
<gene>
    <name evidence="10" type="ORF">NBO_386g0005</name>
</gene>
<evidence type="ECO:0000256" key="7">
    <source>
        <dbReference type="ARBA" id="ARBA00023136"/>
    </source>
</evidence>
<feature type="transmembrane region" description="Helical" evidence="9">
    <location>
        <begin position="88"/>
        <end position="111"/>
    </location>
</feature>
<reference evidence="10 11" key="1">
    <citation type="journal article" date="2013" name="BMC Genomics">
        <title>Comparative genomics of parasitic silkworm microsporidia reveal an association between genome expansion and host adaptation.</title>
        <authorList>
            <person name="Pan G."/>
            <person name="Xu J."/>
            <person name="Li T."/>
            <person name="Xia Q."/>
            <person name="Liu S.L."/>
            <person name="Zhang G."/>
            <person name="Li S."/>
            <person name="Li C."/>
            <person name="Liu H."/>
            <person name="Yang L."/>
            <person name="Liu T."/>
            <person name="Zhang X."/>
            <person name="Wu Z."/>
            <person name="Fan W."/>
            <person name="Dang X."/>
            <person name="Xiang H."/>
            <person name="Tao M."/>
            <person name="Li Y."/>
            <person name="Hu J."/>
            <person name="Li Z."/>
            <person name="Lin L."/>
            <person name="Luo J."/>
            <person name="Geng L."/>
            <person name="Wang L."/>
            <person name="Long M."/>
            <person name="Wan Y."/>
            <person name="He N."/>
            <person name="Zhang Z."/>
            <person name="Lu C."/>
            <person name="Keeling P.J."/>
            <person name="Wang J."/>
            <person name="Xiang Z."/>
            <person name="Zhou Z."/>
        </authorList>
    </citation>
    <scope>NUCLEOTIDE SEQUENCE [LARGE SCALE GENOMIC DNA]</scope>
    <source>
        <strain evidence="11">CQ1 / CVCC 102059</strain>
    </source>
</reference>
<evidence type="ECO:0000256" key="1">
    <source>
        <dbReference type="ARBA" id="ARBA00004477"/>
    </source>
</evidence>